<dbReference type="GO" id="GO:0004888">
    <property type="term" value="F:transmembrane signaling receptor activity"/>
    <property type="evidence" value="ECO:0007669"/>
    <property type="project" value="InterPro"/>
</dbReference>
<dbReference type="SUPFAM" id="SSF58104">
    <property type="entry name" value="Methyl-accepting chemotaxis protein (MCP) signaling domain"/>
    <property type="match status" value="1"/>
</dbReference>
<evidence type="ECO:0000259" key="6">
    <source>
        <dbReference type="PROSITE" id="PS50111"/>
    </source>
</evidence>
<proteinExistence type="inferred from homology"/>
<dbReference type="InterPro" id="IPR004090">
    <property type="entry name" value="Chemotax_Me-accpt_rcpt"/>
</dbReference>
<dbReference type="EMBL" id="CP042997">
    <property type="protein sequence ID" value="QEH31892.1"/>
    <property type="molecule type" value="Genomic_DNA"/>
</dbReference>
<evidence type="ECO:0000256" key="3">
    <source>
        <dbReference type="PROSITE-ProRule" id="PRU00284"/>
    </source>
</evidence>
<evidence type="ECO:0000259" key="7">
    <source>
        <dbReference type="PROSITE" id="PS50885"/>
    </source>
</evidence>
<dbReference type="KEGG" id="agv:OJF2_03590"/>
<dbReference type="PANTHER" id="PTHR32089:SF120">
    <property type="entry name" value="METHYL-ACCEPTING CHEMOTAXIS PROTEIN TLPQ"/>
    <property type="match status" value="1"/>
</dbReference>
<dbReference type="AlphaFoldDB" id="A0A5B9VUE1"/>
<protein>
    <submittedName>
        <fullName evidence="8">Methyl-accepting chemotaxis protein PctA</fullName>
    </submittedName>
</protein>
<keyword evidence="5" id="KW-0812">Transmembrane</keyword>
<dbReference type="SMART" id="SM00304">
    <property type="entry name" value="HAMP"/>
    <property type="match status" value="1"/>
</dbReference>
<keyword evidence="5" id="KW-1133">Transmembrane helix</keyword>
<keyword evidence="1 3" id="KW-0807">Transducer</keyword>
<dbReference type="PROSITE" id="PS50111">
    <property type="entry name" value="CHEMOTAXIS_TRANSDUC_2"/>
    <property type="match status" value="1"/>
</dbReference>
<organism evidence="8 9">
    <name type="scientific">Aquisphaera giovannonii</name>
    <dbReference type="NCBI Taxonomy" id="406548"/>
    <lineage>
        <taxon>Bacteria</taxon>
        <taxon>Pseudomonadati</taxon>
        <taxon>Planctomycetota</taxon>
        <taxon>Planctomycetia</taxon>
        <taxon>Isosphaerales</taxon>
        <taxon>Isosphaeraceae</taxon>
        <taxon>Aquisphaera</taxon>
    </lineage>
</organism>
<dbReference type="Pfam" id="PF00015">
    <property type="entry name" value="MCPsignal"/>
    <property type="match status" value="1"/>
</dbReference>
<dbReference type="GO" id="GO:0007165">
    <property type="term" value="P:signal transduction"/>
    <property type="evidence" value="ECO:0007669"/>
    <property type="project" value="UniProtKB-KW"/>
</dbReference>
<dbReference type="PROSITE" id="PS50885">
    <property type="entry name" value="HAMP"/>
    <property type="match status" value="1"/>
</dbReference>
<feature type="domain" description="Methyl-accepting transducer" evidence="6">
    <location>
        <begin position="401"/>
        <end position="637"/>
    </location>
</feature>
<dbReference type="RefSeq" id="WP_148590677.1">
    <property type="nucleotide sequence ID" value="NZ_CP042997.1"/>
</dbReference>
<dbReference type="Proteomes" id="UP000324233">
    <property type="component" value="Chromosome"/>
</dbReference>
<dbReference type="Gene3D" id="1.10.287.950">
    <property type="entry name" value="Methyl-accepting chemotaxis protein"/>
    <property type="match status" value="1"/>
</dbReference>
<name>A0A5B9VUE1_9BACT</name>
<evidence type="ECO:0000256" key="2">
    <source>
        <dbReference type="ARBA" id="ARBA00029447"/>
    </source>
</evidence>
<gene>
    <name evidence="8" type="primary">pctA</name>
    <name evidence="8" type="ORF">OJF2_03590</name>
</gene>
<dbReference type="InterPro" id="IPR004089">
    <property type="entry name" value="MCPsignal_dom"/>
</dbReference>
<evidence type="ECO:0000256" key="4">
    <source>
        <dbReference type="SAM" id="MobiDB-lite"/>
    </source>
</evidence>
<evidence type="ECO:0000256" key="5">
    <source>
        <dbReference type="SAM" id="Phobius"/>
    </source>
</evidence>
<dbReference type="InterPro" id="IPR003660">
    <property type="entry name" value="HAMP_dom"/>
</dbReference>
<keyword evidence="9" id="KW-1185">Reference proteome</keyword>
<evidence type="ECO:0000256" key="1">
    <source>
        <dbReference type="ARBA" id="ARBA00023224"/>
    </source>
</evidence>
<sequence length="699" mass="76020">MNWNWLSLDRLSIKFRLMLWFLAISLIPCLILTLINNYLSVRSLERSVRSQLLSVAASKITQLDNFIRERRGDIAVISQAPRTVQVTEELSTALARGTLAEPARREKEALFRQSAGHYMEAYGYANLYLFDAESRLLFRAKADLDVGDRLLAGPLKDTELAEAFTRSKSLFQSVVSDYQTYPGLSEPAVFVAQPVLKEGSIVGVIILQLGNAELYRIFSDYSGLGETGETVAVSLRGDEVVFVNPTRKDPAAAFRRKARLGEERSPAVQRAVRGDRGYGQTVDYMGTPILSAWAYVPAFRWGLQVKQDRDEAYATIYNQRLASTLLLALTTAIVAWVAWRIARSITGPVREAALIADRVAEGDLTAVCADLKAGGEAGVLLQAIRKMTTDLRSLIGRIQKSSVALMSTATEIAATSKQQEQTVYDYGASTNEAAAAVNEISATSRDLLQTMNEVNQLAREASQMASKGQQSLGGMDRTMRQLAESTSSIGSKLSVISERAANINLVVTTITKVADQTNLLSINAAIEAEKAGEYGLGFLVVAREIRRLADQTAVATLDIERMVKEMQYSVSAGVMEMDKFSEQVRNVVSEVQNIGGQLGQIIGSVQGLDERFDAVTEGMRVQSQGAEQIREAMVRLSEGAQQTSVSLREFNKATDHLREAVGGLKEEVSRFTVGQSAEVTPGPPAGGGTGGGGSFLSRA</sequence>
<evidence type="ECO:0000313" key="9">
    <source>
        <dbReference type="Proteomes" id="UP000324233"/>
    </source>
</evidence>
<feature type="domain" description="HAMP" evidence="7">
    <location>
        <begin position="343"/>
        <end position="396"/>
    </location>
</feature>
<dbReference type="PANTHER" id="PTHR32089">
    <property type="entry name" value="METHYL-ACCEPTING CHEMOTAXIS PROTEIN MCPB"/>
    <property type="match status" value="1"/>
</dbReference>
<evidence type="ECO:0000313" key="8">
    <source>
        <dbReference type="EMBL" id="QEH31892.1"/>
    </source>
</evidence>
<feature type="compositionally biased region" description="Gly residues" evidence="4">
    <location>
        <begin position="685"/>
        <end position="699"/>
    </location>
</feature>
<keyword evidence="5" id="KW-0472">Membrane</keyword>
<dbReference type="GO" id="GO:0006935">
    <property type="term" value="P:chemotaxis"/>
    <property type="evidence" value="ECO:0007669"/>
    <property type="project" value="InterPro"/>
</dbReference>
<dbReference type="Gene3D" id="3.30.450.20">
    <property type="entry name" value="PAS domain"/>
    <property type="match status" value="1"/>
</dbReference>
<dbReference type="GO" id="GO:0016020">
    <property type="term" value="C:membrane"/>
    <property type="evidence" value="ECO:0007669"/>
    <property type="project" value="InterPro"/>
</dbReference>
<accession>A0A5B9VUE1</accession>
<dbReference type="OrthoDB" id="9772755at2"/>
<feature type="region of interest" description="Disordered" evidence="4">
    <location>
        <begin position="675"/>
        <end position="699"/>
    </location>
</feature>
<dbReference type="PRINTS" id="PR00260">
    <property type="entry name" value="CHEMTRNSDUCR"/>
</dbReference>
<dbReference type="SMART" id="SM00283">
    <property type="entry name" value="MA"/>
    <property type="match status" value="1"/>
</dbReference>
<comment type="similarity">
    <text evidence="2">Belongs to the methyl-accepting chemotaxis (MCP) protein family.</text>
</comment>
<dbReference type="Pfam" id="PF00672">
    <property type="entry name" value="HAMP"/>
    <property type="match status" value="1"/>
</dbReference>
<reference evidence="8 9" key="1">
    <citation type="submission" date="2019-08" db="EMBL/GenBank/DDBJ databases">
        <title>Deep-cultivation of Planctomycetes and their phenomic and genomic characterization uncovers novel biology.</title>
        <authorList>
            <person name="Wiegand S."/>
            <person name="Jogler M."/>
            <person name="Boedeker C."/>
            <person name="Pinto D."/>
            <person name="Vollmers J."/>
            <person name="Rivas-Marin E."/>
            <person name="Kohn T."/>
            <person name="Peeters S.H."/>
            <person name="Heuer A."/>
            <person name="Rast P."/>
            <person name="Oberbeckmann S."/>
            <person name="Bunk B."/>
            <person name="Jeske O."/>
            <person name="Meyerdierks A."/>
            <person name="Storesund J.E."/>
            <person name="Kallscheuer N."/>
            <person name="Luecker S."/>
            <person name="Lage O.M."/>
            <person name="Pohl T."/>
            <person name="Merkel B.J."/>
            <person name="Hornburger P."/>
            <person name="Mueller R.-W."/>
            <person name="Bruemmer F."/>
            <person name="Labrenz M."/>
            <person name="Spormann A.M."/>
            <person name="Op den Camp H."/>
            <person name="Overmann J."/>
            <person name="Amann R."/>
            <person name="Jetten M.S.M."/>
            <person name="Mascher T."/>
            <person name="Medema M.H."/>
            <person name="Devos D.P."/>
            <person name="Kaster A.-K."/>
            <person name="Ovreas L."/>
            <person name="Rohde M."/>
            <person name="Galperin M.Y."/>
            <person name="Jogler C."/>
        </authorList>
    </citation>
    <scope>NUCLEOTIDE SEQUENCE [LARGE SCALE GENOMIC DNA]</scope>
    <source>
        <strain evidence="8 9">OJF2</strain>
    </source>
</reference>
<feature type="transmembrane region" description="Helical" evidence="5">
    <location>
        <begin position="20"/>
        <end position="39"/>
    </location>
</feature>